<evidence type="ECO:0000313" key="8">
    <source>
        <dbReference type="Proteomes" id="UP000002440"/>
    </source>
</evidence>
<feature type="transmembrane region" description="Helical" evidence="5">
    <location>
        <begin position="61"/>
        <end position="80"/>
    </location>
</feature>
<feature type="transmembrane region" description="Helical" evidence="5">
    <location>
        <begin position="100"/>
        <end position="122"/>
    </location>
</feature>
<dbReference type="Gene3D" id="3.30.750.24">
    <property type="entry name" value="STAS domain"/>
    <property type="match status" value="1"/>
</dbReference>
<organism evidence="7 8">
    <name type="scientific">Methylobacillus flagellatus (strain ATCC 51484 / DSM 6875 / VKM B-1610 / KT)</name>
    <dbReference type="NCBI Taxonomy" id="265072"/>
    <lineage>
        <taxon>Bacteria</taxon>
        <taxon>Pseudomonadati</taxon>
        <taxon>Pseudomonadota</taxon>
        <taxon>Betaproteobacteria</taxon>
        <taxon>Nitrosomonadales</taxon>
        <taxon>Methylophilaceae</taxon>
        <taxon>Methylobacillus</taxon>
    </lineage>
</organism>
<feature type="transmembrane region" description="Helical" evidence="5">
    <location>
        <begin position="254"/>
        <end position="279"/>
    </location>
</feature>
<dbReference type="InterPro" id="IPR036513">
    <property type="entry name" value="STAS_dom_sf"/>
</dbReference>
<dbReference type="PROSITE" id="PS50801">
    <property type="entry name" value="STAS"/>
    <property type="match status" value="1"/>
</dbReference>
<dbReference type="InterPro" id="IPR001902">
    <property type="entry name" value="SLC26A/SulP_fam"/>
</dbReference>
<evidence type="ECO:0000256" key="5">
    <source>
        <dbReference type="SAM" id="Phobius"/>
    </source>
</evidence>
<evidence type="ECO:0000256" key="1">
    <source>
        <dbReference type="ARBA" id="ARBA00004141"/>
    </source>
</evidence>
<evidence type="ECO:0000313" key="7">
    <source>
        <dbReference type="EMBL" id="ABE50259.1"/>
    </source>
</evidence>
<dbReference type="PANTHER" id="PTHR11814">
    <property type="entry name" value="SULFATE TRANSPORTER"/>
    <property type="match status" value="1"/>
</dbReference>
<dbReference type="eggNOG" id="COG0659">
    <property type="taxonomic scope" value="Bacteria"/>
</dbReference>
<comment type="subcellular location">
    <subcellularLocation>
        <location evidence="1">Membrane</location>
        <topology evidence="1">Multi-pass membrane protein</topology>
    </subcellularLocation>
</comment>
<feature type="transmembrane region" description="Helical" evidence="5">
    <location>
        <begin position="337"/>
        <end position="367"/>
    </location>
</feature>
<feature type="domain" description="STAS" evidence="6">
    <location>
        <begin position="449"/>
        <end position="552"/>
    </location>
</feature>
<dbReference type="Pfam" id="PF01740">
    <property type="entry name" value="STAS"/>
    <property type="match status" value="1"/>
</dbReference>
<keyword evidence="2 5" id="KW-0812">Transmembrane</keyword>
<dbReference type="Proteomes" id="UP000002440">
    <property type="component" value="Chromosome"/>
</dbReference>
<dbReference type="GO" id="GO:0055085">
    <property type="term" value="P:transmembrane transport"/>
    <property type="evidence" value="ECO:0007669"/>
    <property type="project" value="InterPro"/>
</dbReference>
<evidence type="ECO:0000256" key="2">
    <source>
        <dbReference type="ARBA" id="ARBA00022692"/>
    </source>
</evidence>
<sequence>MSADFFTRTDIMIAILEAKHAGLLSRQYWSRNIMSGLIVGVVALPLAMAFAIASGAKPEQGLYTAIVAGTLASLFGGSRLQITGPTGAFIVILSGITAKYGIAGLQIATLMAGAMLLLMGLARMGSVIRYIPEPVIIGFTSGIAVIIFVGQWQDFFGLAPQASHHFHEKLLHLVEALPQLQWQTSLLGAFTLAVLVLSNRYLKKIPGPLVAIVAATVVQSVFQFQQVATIGSAFGGIPQALPHFSLPEGIGPAVMIELIGPAFTIALLGAIESLLSAVVADNMAGTRHQPNQELIGQGIANIASPLFGGFAATGALARTATNIRNGANSPLSGIVHAVTLVLIVVLLAPLAVNAPLAALAAILFVVAYNMSEVHRFLHIARTAPRADVAVLLITFLLTVFSDLVIAVNIGVVLAALLFMKRMADTVNVTQLSDDDLQQEYGPHAWHLPPGTLVYRLEGPFFFGAAEHLQRRLQTIGENTDTIVLRMARVPIMDATGLQALWNLLDTCKQHNIRLVIVEARPNILEKLRRSGIIGQIGPHHVLPHLHLLWQEAPSSPLPG</sequence>
<feature type="transmembrane region" description="Helical" evidence="5">
    <location>
        <begin position="180"/>
        <end position="197"/>
    </location>
</feature>
<dbReference type="STRING" id="265072.Mfla_1992"/>
<dbReference type="InterPro" id="IPR011547">
    <property type="entry name" value="SLC26A/SulP_dom"/>
</dbReference>
<feature type="transmembrane region" description="Helical" evidence="5">
    <location>
        <begin position="388"/>
        <end position="419"/>
    </location>
</feature>
<dbReference type="HOGENOM" id="CLU_003182_13_1_4"/>
<keyword evidence="4 5" id="KW-0472">Membrane</keyword>
<keyword evidence="3 5" id="KW-1133">Transmembrane helix</keyword>
<dbReference type="InterPro" id="IPR002645">
    <property type="entry name" value="STAS_dom"/>
</dbReference>
<feature type="transmembrane region" description="Helical" evidence="5">
    <location>
        <begin position="299"/>
        <end position="317"/>
    </location>
</feature>
<feature type="transmembrane region" description="Helical" evidence="5">
    <location>
        <begin position="134"/>
        <end position="152"/>
    </location>
</feature>
<dbReference type="KEGG" id="mfa:Mfla_1992"/>
<protein>
    <submittedName>
        <fullName evidence="7">Sulphate transporter</fullName>
    </submittedName>
</protein>
<evidence type="ECO:0000256" key="3">
    <source>
        <dbReference type="ARBA" id="ARBA00022989"/>
    </source>
</evidence>
<dbReference type="Pfam" id="PF00916">
    <property type="entry name" value="Sulfate_transp"/>
    <property type="match status" value="1"/>
</dbReference>
<reference evidence="7 8" key="1">
    <citation type="submission" date="2006-03" db="EMBL/GenBank/DDBJ databases">
        <title>Complete sequence of Methylobacillus flagellatus KT.</title>
        <authorList>
            <consortium name="US DOE Joint Genome Institute"/>
            <person name="Copeland A."/>
            <person name="Lucas S."/>
            <person name="Lapidus A."/>
            <person name="Barry K."/>
            <person name="Detter J.C."/>
            <person name="Glavina del Rio T."/>
            <person name="Hammon N."/>
            <person name="Israni S."/>
            <person name="Dalin E."/>
            <person name="Tice H."/>
            <person name="Pitluck S."/>
            <person name="Brettin T."/>
            <person name="Bruce D."/>
            <person name="Han C."/>
            <person name="Tapia R."/>
            <person name="Saunders E."/>
            <person name="Gilna P."/>
            <person name="Schmutz J."/>
            <person name="Larimer F."/>
            <person name="Land M."/>
            <person name="Kyrpides N."/>
            <person name="Anderson I."/>
            <person name="Richardson P."/>
        </authorList>
    </citation>
    <scope>NUCLEOTIDE SEQUENCE [LARGE SCALE GENOMIC DNA]</scope>
    <source>
        <strain evidence="8">KT / ATCC 51484 / DSM 6875</strain>
    </source>
</reference>
<dbReference type="GO" id="GO:0016020">
    <property type="term" value="C:membrane"/>
    <property type="evidence" value="ECO:0007669"/>
    <property type="project" value="UniProtKB-SubCell"/>
</dbReference>
<feature type="transmembrane region" description="Helical" evidence="5">
    <location>
        <begin position="33"/>
        <end position="54"/>
    </location>
</feature>
<proteinExistence type="predicted"/>
<evidence type="ECO:0000259" key="6">
    <source>
        <dbReference type="PROSITE" id="PS50801"/>
    </source>
</evidence>
<dbReference type="EMBL" id="CP000284">
    <property type="protein sequence ID" value="ABE50259.1"/>
    <property type="molecule type" value="Genomic_DNA"/>
</dbReference>
<name>Q1GZS8_METFK</name>
<evidence type="ECO:0000256" key="4">
    <source>
        <dbReference type="ARBA" id="ARBA00023136"/>
    </source>
</evidence>
<dbReference type="AlphaFoldDB" id="Q1GZS8"/>
<keyword evidence="8" id="KW-1185">Reference proteome</keyword>
<accession>Q1GZS8</accession>
<dbReference type="CDD" id="cd07042">
    <property type="entry name" value="STAS_SulP_like_sulfate_transporter"/>
    <property type="match status" value="1"/>
</dbReference>
<gene>
    <name evidence="7" type="ordered locus">Mfla_1992</name>
</gene>
<dbReference type="SUPFAM" id="SSF52091">
    <property type="entry name" value="SpoIIaa-like"/>
    <property type="match status" value="1"/>
</dbReference>